<dbReference type="InterPro" id="IPR050712">
    <property type="entry name" value="NAD(P)H-dep_reductase"/>
</dbReference>
<protein>
    <submittedName>
        <fullName evidence="4">NADPH-dependent oxidoreductase</fullName>
    </submittedName>
</protein>
<dbReference type="PANTHER" id="PTHR30543:SF21">
    <property type="entry name" value="NAD(P)H-DEPENDENT FMN REDUCTASE LOT6"/>
    <property type="match status" value="1"/>
</dbReference>
<gene>
    <name evidence="4" type="ORF">B5D82_06975</name>
</gene>
<dbReference type="PANTHER" id="PTHR30543">
    <property type="entry name" value="CHROMATE REDUCTASE"/>
    <property type="match status" value="1"/>
</dbReference>
<dbReference type="GO" id="GO:0010181">
    <property type="term" value="F:FMN binding"/>
    <property type="evidence" value="ECO:0007669"/>
    <property type="project" value="TreeGrafter"/>
</dbReference>
<evidence type="ECO:0000259" key="3">
    <source>
        <dbReference type="Pfam" id="PF03358"/>
    </source>
</evidence>
<dbReference type="RefSeq" id="WP_081150224.1">
    <property type="nucleotide sequence ID" value="NZ_CP020465.1"/>
</dbReference>
<dbReference type="InterPro" id="IPR005025">
    <property type="entry name" value="FMN_Rdtase-like_dom"/>
</dbReference>
<dbReference type="KEGG" id="cber:B5D82_06975"/>
<dbReference type="GO" id="GO:0016491">
    <property type="term" value="F:oxidoreductase activity"/>
    <property type="evidence" value="ECO:0007669"/>
    <property type="project" value="InterPro"/>
</dbReference>
<keyword evidence="2" id="KW-0288">FMN</keyword>
<dbReference type="Proteomes" id="UP000202259">
    <property type="component" value="Chromosome"/>
</dbReference>
<dbReference type="SUPFAM" id="SSF52218">
    <property type="entry name" value="Flavoproteins"/>
    <property type="match status" value="1"/>
</dbReference>
<keyword evidence="5" id="KW-1185">Reference proteome</keyword>
<dbReference type="InterPro" id="IPR029039">
    <property type="entry name" value="Flavoprotein-like_sf"/>
</dbReference>
<evidence type="ECO:0000256" key="2">
    <source>
        <dbReference type="ARBA" id="ARBA00022643"/>
    </source>
</evidence>
<dbReference type="Pfam" id="PF03358">
    <property type="entry name" value="FMN_red"/>
    <property type="match status" value="1"/>
</dbReference>
<proteinExistence type="predicted"/>
<dbReference type="AlphaFoldDB" id="A0A222G6I6"/>
<dbReference type="GO" id="GO:0005829">
    <property type="term" value="C:cytosol"/>
    <property type="evidence" value="ECO:0007669"/>
    <property type="project" value="TreeGrafter"/>
</dbReference>
<name>A0A222G6I6_9GAMM</name>
<sequence>MKIIAFGASTSRKSINKQLATYAANLATEVQENTVVEILDLNDFELPLFSQDKEVELGQPEAAKAFFNKLGESDAIIISFAEHNGSYSAAYKNLFDWTSRINQKVFQNKSMLFLATSPGPGGASNVLAAASSSAFYFAGDVKATLSIPSFFDNFDMENTKLINEELQQKLTDAVKSLMA</sequence>
<reference evidence="4 5" key="1">
    <citation type="submission" date="2017-08" db="EMBL/GenBank/DDBJ databases">
        <title>Complete genome of Colwellia sp. NB097-1, a psychrophile bacterium ioslated from Bering Sea.</title>
        <authorList>
            <person name="Chen X."/>
        </authorList>
    </citation>
    <scope>NUCLEOTIDE SEQUENCE [LARGE SCALE GENOMIC DNA]</scope>
    <source>
        <strain evidence="4 5">NB097-1</strain>
    </source>
</reference>
<comment type="cofactor">
    <cofactor evidence="1">
        <name>FMN</name>
        <dbReference type="ChEBI" id="CHEBI:58210"/>
    </cofactor>
</comment>
<evidence type="ECO:0000256" key="1">
    <source>
        <dbReference type="ARBA" id="ARBA00001917"/>
    </source>
</evidence>
<evidence type="ECO:0000313" key="5">
    <source>
        <dbReference type="Proteomes" id="UP000202259"/>
    </source>
</evidence>
<organism evidence="4 5">
    <name type="scientific">Cognaticolwellia beringensis</name>
    <dbReference type="NCBI Taxonomy" id="1967665"/>
    <lineage>
        <taxon>Bacteria</taxon>
        <taxon>Pseudomonadati</taxon>
        <taxon>Pseudomonadota</taxon>
        <taxon>Gammaproteobacteria</taxon>
        <taxon>Alteromonadales</taxon>
        <taxon>Colwelliaceae</taxon>
        <taxon>Cognaticolwellia</taxon>
    </lineage>
</organism>
<dbReference type="Gene3D" id="3.40.50.360">
    <property type="match status" value="1"/>
</dbReference>
<accession>A0A222G6I6</accession>
<dbReference type="EMBL" id="CP020465">
    <property type="protein sequence ID" value="ASP47517.1"/>
    <property type="molecule type" value="Genomic_DNA"/>
</dbReference>
<feature type="domain" description="NADPH-dependent FMN reductase-like" evidence="3">
    <location>
        <begin position="1"/>
        <end position="135"/>
    </location>
</feature>
<evidence type="ECO:0000313" key="4">
    <source>
        <dbReference type="EMBL" id="ASP47517.1"/>
    </source>
</evidence>
<keyword evidence="2" id="KW-0285">Flavoprotein</keyword>
<dbReference type="OrthoDB" id="5767802at2"/>